<evidence type="ECO:0000256" key="4">
    <source>
        <dbReference type="ARBA" id="ARBA00022692"/>
    </source>
</evidence>
<evidence type="ECO:0000256" key="2">
    <source>
        <dbReference type="ARBA" id="ARBA00005236"/>
    </source>
</evidence>
<keyword evidence="5 7" id="KW-1133">Transmembrane helix</keyword>
<dbReference type="AlphaFoldDB" id="A0A937KGI8"/>
<keyword evidence="3" id="KW-1003">Cell membrane</keyword>
<feature type="transmembrane region" description="Helical" evidence="7">
    <location>
        <begin position="310"/>
        <end position="337"/>
    </location>
</feature>
<dbReference type="RefSeq" id="WP_202858772.1">
    <property type="nucleotide sequence ID" value="NZ_JAEUGD010000066.1"/>
</dbReference>
<feature type="transmembrane region" description="Helical" evidence="7">
    <location>
        <begin position="371"/>
        <end position="392"/>
    </location>
</feature>
<comment type="similarity">
    <text evidence="2">Belongs to the ABC-4 integral membrane protein family. LolC/E subfamily.</text>
</comment>
<dbReference type="InterPro" id="IPR003838">
    <property type="entry name" value="ABC3_permease_C"/>
</dbReference>
<evidence type="ECO:0000256" key="5">
    <source>
        <dbReference type="ARBA" id="ARBA00022989"/>
    </source>
</evidence>
<evidence type="ECO:0000259" key="8">
    <source>
        <dbReference type="Pfam" id="PF02687"/>
    </source>
</evidence>
<feature type="domain" description="MacB-like periplasmic core" evidence="9">
    <location>
        <begin position="17"/>
        <end position="233"/>
    </location>
</feature>
<dbReference type="Proteomes" id="UP000614216">
    <property type="component" value="Unassembled WGS sequence"/>
</dbReference>
<feature type="domain" description="ABC3 transporter permease C-terminal" evidence="8">
    <location>
        <begin position="269"/>
        <end position="399"/>
    </location>
</feature>
<evidence type="ECO:0000256" key="1">
    <source>
        <dbReference type="ARBA" id="ARBA00004651"/>
    </source>
</evidence>
<evidence type="ECO:0000256" key="7">
    <source>
        <dbReference type="SAM" id="Phobius"/>
    </source>
</evidence>
<evidence type="ECO:0000256" key="3">
    <source>
        <dbReference type="ARBA" id="ARBA00022475"/>
    </source>
</evidence>
<gene>
    <name evidence="10" type="ORF">JMN32_23210</name>
</gene>
<proteinExistence type="inferred from homology"/>
<dbReference type="GO" id="GO:0044874">
    <property type="term" value="P:lipoprotein localization to outer membrane"/>
    <property type="evidence" value="ECO:0007669"/>
    <property type="project" value="TreeGrafter"/>
</dbReference>
<dbReference type="PANTHER" id="PTHR30489">
    <property type="entry name" value="LIPOPROTEIN-RELEASING SYSTEM TRANSMEMBRANE PROTEIN LOLE"/>
    <property type="match status" value="1"/>
</dbReference>
<evidence type="ECO:0000259" key="9">
    <source>
        <dbReference type="Pfam" id="PF12704"/>
    </source>
</evidence>
<dbReference type="Pfam" id="PF12704">
    <property type="entry name" value="MacB_PCD"/>
    <property type="match status" value="1"/>
</dbReference>
<sequence>MIVSISWRNVWRNKLRSFVIIMAITVGLVGGVFTVAVYNGMSEQKLRTAIDTQTAHLQIHARGFQKNKDIRLYIKQPENILSAIQEQQDVEGVATRLIATGMAATSTSNAGVQLNGIIPEQERRVSTIYQFVREGDYFESGKKNQILISSKTAKKLKLKLRSKVIITLQDINGQIVGAAFRVGGIFKTTHSLFDEGNVFVKKQDLERVLGAGSTINEIALRMKSIGQVEKLLQNFESKFDDQELDIQSWREIQPELAYINDATWQINFLILIIILLALAFGILNTMLMAIFERVKEIGVLMAVGMNRFKIFTMIVLETVFLSLTGAFVGLGVSALLVRKTNSSGINLSRFTEGLESWGLGNVIYPQLEAHFYLNIAAMVVVTALLSSIYPALKALKLNPVDAIHG</sequence>
<dbReference type="InterPro" id="IPR025857">
    <property type="entry name" value="MacB_PCD"/>
</dbReference>
<organism evidence="10 11">
    <name type="scientific">Fulvivirga marina</name>
    <dbReference type="NCBI Taxonomy" id="2494733"/>
    <lineage>
        <taxon>Bacteria</taxon>
        <taxon>Pseudomonadati</taxon>
        <taxon>Bacteroidota</taxon>
        <taxon>Cytophagia</taxon>
        <taxon>Cytophagales</taxon>
        <taxon>Fulvivirgaceae</taxon>
        <taxon>Fulvivirga</taxon>
    </lineage>
</organism>
<dbReference type="EMBL" id="JAEUGD010000066">
    <property type="protein sequence ID" value="MBL6449238.1"/>
    <property type="molecule type" value="Genomic_DNA"/>
</dbReference>
<evidence type="ECO:0000313" key="10">
    <source>
        <dbReference type="EMBL" id="MBL6449238.1"/>
    </source>
</evidence>
<feature type="transmembrane region" description="Helical" evidence="7">
    <location>
        <begin position="17"/>
        <end position="38"/>
    </location>
</feature>
<keyword evidence="6 7" id="KW-0472">Membrane</keyword>
<evidence type="ECO:0000256" key="6">
    <source>
        <dbReference type="ARBA" id="ARBA00023136"/>
    </source>
</evidence>
<keyword evidence="11" id="KW-1185">Reference proteome</keyword>
<dbReference type="Pfam" id="PF02687">
    <property type="entry name" value="FtsX"/>
    <property type="match status" value="1"/>
</dbReference>
<keyword evidence="4 7" id="KW-0812">Transmembrane</keyword>
<dbReference type="PANTHER" id="PTHR30489:SF0">
    <property type="entry name" value="LIPOPROTEIN-RELEASING SYSTEM TRANSMEMBRANE PROTEIN LOLE"/>
    <property type="match status" value="1"/>
</dbReference>
<dbReference type="InterPro" id="IPR051447">
    <property type="entry name" value="Lipoprotein-release_system"/>
</dbReference>
<comment type="subcellular location">
    <subcellularLocation>
        <location evidence="1">Cell membrane</location>
        <topology evidence="1">Multi-pass membrane protein</topology>
    </subcellularLocation>
</comment>
<evidence type="ECO:0000313" key="11">
    <source>
        <dbReference type="Proteomes" id="UP000614216"/>
    </source>
</evidence>
<dbReference type="GO" id="GO:0098797">
    <property type="term" value="C:plasma membrane protein complex"/>
    <property type="evidence" value="ECO:0007669"/>
    <property type="project" value="TreeGrafter"/>
</dbReference>
<comment type="caution">
    <text evidence="10">The sequence shown here is derived from an EMBL/GenBank/DDBJ whole genome shotgun (WGS) entry which is preliminary data.</text>
</comment>
<reference evidence="10" key="1">
    <citation type="submission" date="2021-01" db="EMBL/GenBank/DDBJ databases">
        <title>Fulvivirga kasyanovii gen. nov., sp nov., a novel member of the phylum Bacteroidetes isolated from seawater in a mussel farm.</title>
        <authorList>
            <person name="Zhao L.-H."/>
            <person name="Wang Z.-J."/>
        </authorList>
    </citation>
    <scope>NUCLEOTIDE SEQUENCE</scope>
    <source>
        <strain evidence="10">29W222</strain>
    </source>
</reference>
<feature type="transmembrane region" description="Helical" evidence="7">
    <location>
        <begin position="268"/>
        <end position="290"/>
    </location>
</feature>
<protein>
    <submittedName>
        <fullName evidence="10">ABC transporter permease</fullName>
    </submittedName>
</protein>
<name>A0A937KGI8_9BACT</name>
<accession>A0A937KGI8</accession>